<dbReference type="AlphaFoldDB" id="L0PDU4"/>
<name>L0PDU4_PNEJI</name>
<dbReference type="Proteomes" id="UP000010422">
    <property type="component" value="Unassembled WGS sequence"/>
</dbReference>
<dbReference type="VEuPathDB" id="FungiDB:PNEJI1_001620"/>
<dbReference type="STRING" id="1209962.L0PDU4"/>
<sequence length="113" mass="12592">MTAKKPAVLHHHRSKRIDAVLHVISTKKHTSLKADRKNTKKQIQANKKDKIAGNNSMHFGVSGISKIIVIVPLCTNVNPMNVIQNLNNSIGIDTFEFSGMSNIFMFVVISVRK</sequence>
<proteinExistence type="predicted"/>
<dbReference type="InParanoid" id="L0PDU4"/>
<gene>
    <name evidence="1" type="ORF">PNEJI1_001620</name>
</gene>
<protein>
    <submittedName>
        <fullName evidence="1">Uncharacterized protein</fullName>
    </submittedName>
</protein>
<evidence type="ECO:0000313" key="1">
    <source>
        <dbReference type="EMBL" id="CCJ29805.1"/>
    </source>
</evidence>
<evidence type="ECO:0000313" key="2">
    <source>
        <dbReference type="Proteomes" id="UP000010422"/>
    </source>
</evidence>
<organism evidence="2">
    <name type="scientific">Pneumocystis jirovecii</name>
    <name type="common">Human pneumocystis pneumonia agent</name>
    <dbReference type="NCBI Taxonomy" id="42068"/>
    <lineage>
        <taxon>Eukaryota</taxon>
        <taxon>Fungi</taxon>
        <taxon>Dikarya</taxon>
        <taxon>Ascomycota</taxon>
        <taxon>Taphrinomycotina</taxon>
        <taxon>Pneumocystomycetes</taxon>
        <taxon>Pneumocystaceae</taxon>
        <taxon>Pneumocystis</taxon>
    </lineage>
</organism>
<comment type="caution">
    <text evidence="1">The sequence shown here is derived from an EMBL/GenBank/DDBJ whole genome shotgun (WGS) entry which is preliminary data.</text>
</comment>
<dbReference type="EMBL" id="CAKM01000215">
    <property type="protein sequence ID" value="CCJ29805.1"/>
    <property type="molecule type" value="Genomic_DNA"/>
</dbReference>
<accession>L0PDU4</accession>
<reference evidence="1 2" key="1">
    <citation type="journal article" date="2012" name="MBio">
        <title>De novo assembly of the Pneumocystis jirovecii genome from a single bronchoalveolar lavage fluid specimen from a patient.</title>
        <authorList>
            <person name="Cisse O.H."/>
            <person name="Pagni M."/>
            <person name="Hauser P.M."/>
        </authorList>
    </citation>
    <scope>NUCLEOTIDE SEQUENCE [LARGE SCALE GENOMIC DNA]</scope>
    <source>
        <strain evidence="1 2">SE8</strain>
    </source>
</reference>